<reference evidence="5 6" key="1">
    <citation type="submission" date="2019-05" db="EMBL/GenBank/DDBJ databases">
        <title>Mikania micrantha, genome provides insights into the molecular mechanism of rapid growth.</title>
        <authorList>
            <person name="Liu B."/>
        </authorList>
    </citation>
    <scope>NUCLEOTIDE SEQUENCE [LARGE SCALE GENOMIC DNA]</scope>
    <source>
        <strain evidence="5">NLD-2019</strain>
        <tissue evidence="5">Leaf</tissue>
    </source>
</reference>
<dbReference type="SUPFAM" id="SSF56672">
    <property type="entry name" value="DNA/RNA polymerases"/>
    <property type="match status" value="1"/>
</dbReference>
<proteinExistence type="predicted"/>
<feature type="domain" description="Integrase zinc-binding" evidence="4">
    <location>
        <begin position="320"/>
        <end position="375"/>
    </location>
</feature>
<evidence type="ECO:0000313" key="5">
    <source>
        <dbReference type="EMBL" id="KAD6796308.1"/>
    </source>
</evidence>
<evidence type="ECO:0000259" key="2">
    <source>
        <dbReference type="Pfam" id="PF00078"/>
    </source>
</evidence>
<feature type="domain" description="Reverse transcriptase/retrotransposon-derived protein RNase H-like" evidence="3">
    <location>
        <begin position="208"/>
        <end position="297"/>
    </location>
</feature>
<sequence length="393" mass="43883">MAEISLHAILGKSHTSTMKVHGTLNSTEVDALLAADFIQPSTSPFSSPILLVKKKDATWRMFVDYRALNKITVADKYPIPNIDELLDELYGATIFSKIDLRSGYYQIRVNPRDIEKTAFRTHSGHYEFKPNDGTTFASLKNSIGVAVKSTVLRKTIKVLFWSISSVILGHIVSAEGVQVDQEKIAAICQALRVDCTTPYSPHEEGFKWTEEINLAFNKLKQALMKAPILRLPDFSKPFVVECDASSIGLGAILIQEDHPVAYFSKGLSPSNRLKSAYDCELLALVLAVEKWSHYLLGLTKKIGELMLSLKGRVVVPEDITLRNTILHEAHGTPMAGHGGFLKTFKRVSAQFYWPNLKRDIRLFVQQCLTCQQHKYETLSPAGLLQSLPIPTQI</sequence>
<protein>
    <recommendedName>
        <fullName evidence="7">Reverse transcriptase/retrotransposon-derived protein RNase H-like domain-containing protein</fullName>
    </recommendedName>
</protein>
<dbReference type="Pfam" id="PF17921">
    <property type="entry name" value="Integrase_H2C2"/>
    <property type="match status" value="1"/>
</dbReference>
<feature type="domain" description="Reverse transcriptase" evidence="2">
    <location>
        <begin position="52"/>
        <end position="123"/>
    </location>
</feature>
<dbReference type="InterPro" id="IPR041577">
    <property type="entry name" value="RT_RNaseH_2"/>
</dbReference>
<organism evidence="5 6">
    <name type="scientific">Mikania micrantha</name>
    <name type="common">bitter vine</name>
    <dbReference type="NCBI Taxonomy" id="192012"/>
    <lineage>
        <taxon>Eukaryota</taxon>
        <taxon>Viridiplantae</taxon>
        <taxon>Streptophyta</taxon>
        <taxon>Embryophyta</taxon>
        <taxon>Tracheophyta</taxon>
        <taxon>Spermatophyta</taxon>
        <taxon>Magnoliopsida</taxon>
        <taxon>eudicotyledons</taxon>
        <taxon>Gunneridae</taxon>
        <taxon>Pentapetalae</taxon>
        <taxon>asterids</taxon>
        <taxon>campanulids</taxon>
        <taxon>Asterales</taxon>
        <taxon>Asteraceae</taxon>
        <taxon>Asteroideae</taxon>
        <taxon>Heliantheae alliance</taxon>
        <taxon>Eupatorieae</taxon>
        <taxon>Mikania</taxon>
    </lineage>
</organism>
<dbReference type="Pfam" id="PF17919">
    <property type="entry name" value="RT_RNaseH_2"/>
    <property type="match status" value="1"/>
</dbReference>
<dbReference type="Proteomes" id="UP000326396">
    <property type="component" value="Linkage Group LG11"/>
</dbReference>
<dbReference type="EMBL" id="SZYD01000003">
    <property type="protein sequence ID" value="KAD6796308.1"/>
    <property type="molecule type" value="Genomic_DNA"/>
</dbReference>
<dbReference type="OrthoDB" id="415724at2759"/>
<evidence type="ECO:0008006" key="7">
    <source>
        <dbReference type="Google" id="ProtNLM"/>
    </source>
</evidence>
<dbReference type="GO" id="GO:0003824">
    <property type="term" value="F:catalytic activity"/>
    <property type="evidence" value="ECO:0007669"/>
    <property type="project" value="UniProtKB-KW"/>
</dbReference>
<dbReference type="Gene3D" id="1.10.340.70">
    <property type="match status" value="1"/>
</dbReference>
<name>A0A5N6PQY2_9ASTR</name>
<dbReference type="CDD" id="cd01647">
    <property type="entry name" value="RT_LTR"/>
    <property type="match status" value="1"/>
</dbReference>
<dbReference type="PANTHER" id="PTHR37984:SF5">
    <property type="entry name" value="PROTEIN NYNRIN-LIKE"/>
    <property type="match status" value="1"/>
</dbReference>
<accession>A0A5N6PQY2</accession>
<dbReference type="InterPro" id="IPR000477">
    <property type="entry name" value="RT_dom"/>
</dbReference>
<evidence type="ECO:0000259" key="3">
    <source>
        <dbReference type="Pfam" id="PF17919"/>
    </source>
</evidence>
<dbReference type="InterPro" id="IPR041588">
    <property type="entry name" value="Integrase_H2C2"/>
</dbReference>
<dbReference type="FunFam" id="1.10.340.70:FF:000001">
    <property type="entry name" value="Retrovirus-related Pol polyprotein from transposon gypsy-like Protein"/>
    <property type="match status" value="1"/>
</dbReference>
<dbReference type="Gene3D" id="3.10.20.370">
    <property type="match status" value="1"/>
</dbReference>
<dbReference type="Gene3D" id="3.30.70.270">
    <property type="match status" value="1"/>
</dbReference>
<comment type="caution">
    <text evidence="5">The sequence shown here is derived from an EMBL/GenBank/DDBJ whole genome shotgun (WGS) entry which is preliminary data.</text>
</comment>
<dbReference type="InterPro" id="IPR043128">
    <property type="entry name" value="Rev_trsase/Diguanyl_cyclase"/>
</dbReference>
<dbReference type="InterPro" id="IPR043502">
    <property type="entry name" value="DNA/RNA_pol_sf"/>
</dbReference>
<dbReference type="AlphaFoldDB" id="A0A5N6PQY2"/>
<evidence type="ECO:0000256" key="1">
    <source>
        <dbReference type="ARBA" id="ARBA00023268"/>
    </source>
</evidence>
<evidence type="ECO:0000313" key="6">
    <source>
        <dbReference type="Proteomes" id="UP000326396"/>
    </source>
</evidence>
<dbReference type="Gene3D" id="3.10.10.10">
    <property type="entry name" value="HIV Type 1 Reverse Transcriptase, subunit A, domain 1"/>
    <property type="match status" value="1"/>
</dbReference>
<keyword evidence="1" id="KW-0511">Multifunctional enzyme</keyword>
<dbReference type="PANTHER" id="PTHR37984">
    <property type="entry name" value="PROTEIN CBG26694"/>
    <property type="match status" value="1"/>
</dbReference>
<dbReference type="InterPro" id="IPR050951">
    <property type="entry name" value="Retrovirus_Pol_polyprotein"/>
</dbReference>
<dbReference type="Pfam" id="PF00078">
    <property type="entry name" value="RVT_1"/>
    <property type="match status" value="1"/>
</dbReference>
<evidence type="ECO:0000259" key="4">
    <source>
        <dbReference type="Pfam" id="PF17921"/>
    </source>
</evidence>
<keyword evidence="6" id="KW-1185">Reference proteome</keyword>
<gene>
    <name evidence="5" type="ORF">E3N88_07204</name>
</gene>